<dbReference type="GO" id="GO:0016740">
    <property type="term" value="F:transferase activity"/>
    <property type="evidence" value="ECO:0007669"/>
    <property type="project" value="UniProtKB-KW"/>
</dbReference>
<dbReference type="InterPro" id="IPR029044">
    <property type="entry name" value="Nucleotide-diphossugar_trans"/>
</dbReference>
<dbReference type="CDD" id="cd00761">
    <property type="entry name" value="Glyco_tranf_GTA_type"/>
    <property type="match status" value="1"/>
</dbReference>
<keyword evidence="2" id="KW-1185">Reference proteome</keyword>
<proteinExistence type="predicted"/>
<dbReference type="SUPFAM" id="SSF53448">
    <property type="entry name" value="Nucleotide-diphospho-sugar transferases"/>
    <property type="match status" value="1"/>
</dbReference>
<sequence length="249" mass="29088">MLVFVIPLKSPQASKSWELVTKLFERCIKSVCHQTSSNYRVIVVCHQKPKIEFDHPHLTYIEVDFPPAINEPDTFSRGHTDKGRKILKGLIHAQEFSPSYTMTVDADDCVSKYLAEFVNQNHQNNGWFINKGYKYQNESDVIYVKRRNFYKMCGSCNILRYDLNNLPENPEYNRGYGYYKFYIDHEKVRETLAKDGNHLQPLPFPGAVYIIATGENLYYGTSQLTFSIFNRKTLNPSIREEFNLYPLNL</sequence>
<dbReference type="EMBL" id="CP030118">
    <property type="protein sequence ID" value="QDL07194.1"/>
    <property type="molecule type" value="Genomic_DNA"/>
</dbReference>
<dbReference type="AlphaFoldDB" id="A0A856MA08"/>
<protein>
    <submittedName>
        <fullName evidence="1">Glycosyltransferase family 2 protein</fullName>
    </submittedName>
</protein>
<dbReference type="RefSeq" id="WP_171975505.1">
    <property type="nucleotide sequence ID" value="NZ_CAWOXK010000001.1"/>
</dbReference>
<accession>A0A856MA08</accession>
<dbReference type="Proteomes" id="UP000503129">
    <property type="component" value="Chromosome"/>
</dbReference>
<reference evidence="1 2" key="1">
    <citation type="submission" date="2018-06" db="EMBL/GenBank/DDBJ databases">
        <title>Comparative genomics of Brasilonema spp. strains.</title>
        <authorList>
            <person name="Alvarenga D.O."/>
            <person name="Fiore M.F."/>
            <person name="Varani A.M."/>
        </authorList>
    </citation>
    <scope>NUCLEOTIDE SEQUENCE [LARGE SCALE GENOMIC DNA]</scope>
    <source>
        <strain evidence="1 2">CENA114</strain>
    </source>
</reference>
<evidence type="ECO:0000313" key="2">
    <source>
        <dbReference type="Proteomes" id="UP000503129"/>
    </source>
</evidence>
<dbReference type="KEGG" id="bsen:DP114_04070"/>
<gene>
    <name evidence="1" type="ORF">DP114_04070</name>
</gene>
<name>A0A856MA08_9CYAN</name>
<evidence type="ECO:0000313" key="1">
    <source>
        <dbReference type="EMBL" id="QDL07194.1"/>
    </source>
</evidence>
<keyword evidence="1" id="KW-0808">Transferase</keyword>
<organism evidence="1 2">
    <name type="scientific">Brasilonema sennae CENA114</name>
    <dbReference type="NCBI Taxonomy" id="415709"/>
    <lineage>
        <taxon>Bacteria</taxon>
        <taxon>Bacillati</taxon>
        <taxon>Cyanobacteriota</taxon>
        <taxon>Cyanophyceae</taxon>
        <taxon>Nostocales</taxon>
        <taxon>Scytonemataceae</taxon>
        <taxon>Brasilonema</taxon>
        <taxon>Bromeliae group (in: Brasilonema)</taxon>
    </lineage>
</organism>